<dbReference type="SUPFAM" id="SSF159042">
    <property type="entry name" value="Plus3-like"/>
    <property type="match status" value="1"/>
</dbReference>
<dbReference type="GO" id="GO:0016593">
    <property type="term" value="C:Cdc73/Paf1 complex"/>
    <property type="evidence" value="ECO:0007669"/>
    <property type="project" value="TreeGrafter"/>
</dbReference>
<feature type="compositionally biased region" description="Basic and acidic residues" evidence="6">
    <location>
        <begin position="132"/>
        <end position="166"/>
    </location>
</feature>
<feature type="compositionally biased region" description="Basic and acidic residues" evidence="6">
    <location>
        <begin position="67"/>
        <end position="84"/>
    </location>
</feature>
<proteinExistence type="predicted"/>
<keyword evidence="4" id="KW-0539">Nucleus</keyword>
<comment type="caution">
    <text evidence="8">The sequence shown here is derived from an EMBL/GenBank/DDBJ whole genome shotgun (WGS) entry which is preliminary data.</text>
</comment>
<evidence type="ECO:0000256" key="6">
    <source>
        <dbReference type="SAM" id="MobiDB-lite"/>
    </source>
</evidence>
<feature type="region of interest" description="Disordered" evidence="6">
    <location>
        <begin position="104"/>
        <end position="200"/>
    </location>
</feature>
<feature type="compositionally biased region" description="Polar residues" evidence="6">
    <location>
        <begin position="486"/>
        <end position="496"/>
    </location>
</feature>
<dbReference type="Proteomes" id="UP000736335">
    <property type="component" value="Unassembled WGS sequence"/>
</dbReference>
<dbReference type="AlphaFoldDB" id="A0A9P6L3Y2"/>
<dbReference type="InterPro" id="IPR036128">
    <property type="entry name" value="Plus3-like_sf"/>
</dbReference>
<evidence type="ECO:0000256" key="3">
    <source>
        <dbReference type="ARBA" id="ARBA00023163"/>
    </source>
</evidence>
<reference evidence="8" key="1">
    <citation type="journal article" date="2020" name="Nat. Commun.">
        <title>Large-scale genome sequencing of mycorrhizal fungi provides insights into the early evolution of symbiotic traits.</title>
        <authorList>
            <person name="Miyauchi S."/>
            <person name="Kiss E."/>
            <person name="Kuo A."/>
            <person name="Drula E."/>
            <person name="Kohler A."/>
            <person name="Sanchez-Garcia M."/>
            <person name="Morin E."/>
            <person name="Andreopoulos B."/>
            <person name="Barry K.W."/>
            <person name="Bonito G."/>
            <person name="Buee M."/>
            <person name="Carver A."/>
            <person name="Chen C."/>
            <person name="Cichocki N."/>
            <person name="Clum A."/>
            <person name="Culley D."/>
            <person name="Crous P.W."/>
            <person name="Fauchery L."/>
            <person name="Girlanda M."/>
            <person name="Hayes R.D."/>
            <person name="Keri Z."/>
            <person name="LaButti K."/>
            <person name="Lipzen A."/>
            <person name="Lombard V."/>
            <person name="Magnuson J."/>
            <person name="Maillard F."/>
            <person name="Murat C."/>
            <person name="Nolan M."/>
            <person name="Ohm R.A."/>
            <person name="Pangilinan J."/>
            <person name="Pereira M.F."/>
            <person name="Perotto S."/>
            <person name="Peter M."/>
            <person name="Pfister S."/>
            <person name="Riley R."/>
            <person name="Sitrit Y."/>
            <person name="Stielow J.B."/>
            <person name="Szollosi G."/>
            <person name="Zifcakova L."/>
            <person name="Stursova M."/>
            <person name="Spatafora J.W."/>
            <person name="Tedersoo L."/>
            <person name="Vaario L.M."/>
            <person name="Yamada A."/>
            <person name="Yan M."/>
            <person name="Wang P."/>
            <person name="Xu J."/>
            <person name="Bruns T."/>
            <person name="Baldrian P."/>
            <person name="Vilgalys R."/>
            <person name="Dunand C."/>
            <person name="Henrissat B."/>
            <person name="Grigoriev I.V."/>
            <person name="Hibbett D."/>
            <person name="Nagy L.G."/>
            <person name="Martin F.M."/>
        </authorList>
    </citation>
    <scope>NUCLEOTIDE SEQUENCE</scope>
    <source>
        <strain evidence="8">UH-Tt-Lm1</strain>
    </source>
</reference>
<feature type="compositionally biased region" description="Acidic residues" evidence="6">
    <location>
        <begin position="1"/>
        <end position="13"/>
    </location>
</feature>
<evidence type="ECO:0000313" key="8">
    <source>
        <dbReference type="EMBL" id="KAF9781241.1"/>
    </source>
</evidence>
<protein>
    <submittedName>
        <fullName evidence="8">Plus-3-domain-containing protein</fullName>
    </submittedName>
</protein>
<feature type="region of interest" description="Disordered" evidence="6">
    <location>
        <begin position="466"/>
        <end position="496"/>
    </location>
</feature>
<evidence type="ECO:0000256" key="5">
    <source>
        <dbReference type="SAM" id="Coils"/>
    </source>
</evidence>
<dbReference type="EMBL" id="WIUZ02000014">
    <property type="protein sequence ID" value="KAF9781241.1"/>
    <property type="molecule type" value="Genomic_DNA"/>
</dbReference>
<keyword evidence="9" id="KW-1185">Reference proteome</keyword>
<dbReference type="GO" id="GO:1990269">
    <property type="term" value="F:RNA polymerase II C-terminal domain phosphoserine binding"/>
    <property type="evidence" value="ECO:0007669"/>
    <property type="project" value="TreeGrafter"/>
</dbReference>
<keyword evidence="5" id="KW-0175">Coiled coil</keyword>
<dbReference type="PANTHER" id="PTHR13115">
    <property type="entry name" value="RNA POLYMERASE-ASSOCIATED PROTEIN RTF1 HOMOLOG"/>
    <property type="match status" value="1"/>
</dbReference>
<organism evidence="8 9">
    <name type="scientific">Thelephora terrestris</name>
    <dbReference type="NCBI Taxonomy" id="56493"/>
    <lineage>
        <taxon>Eukaryota</taxon>
        <taxon>Fungi</taxon>
        <taxon>Dikarya</taxon>
        <taxon>Basidiomycota</taxon>
        <taxon>Agaricomycotina</taxon>
        <taxon>Agaricomycetes</taxon>
        <taxon>Thelephorales</taxon>
        <taxon>Thelephoraceae</taxon>
        <taxon>Thelephora</taxon>
    </lineage>
</organism>
<comment type="subcellular location">
    <subcellularLocation>
        <location evidence="1">Nucleus</location>
    </subcellularLocation>
</comment>
<dbReference type="PROSITE" id="PS51360">
    <property type="entry name" value="PLUS3"/>
    <property type="match status" value="1"/>
</dbReference>
<dbReference type="OrthoDB" id="166375at2759"/>
<feature type="domain" description="Plus3" evidence="7">
    <location>
        <begin position="207"/>
        <end position="338"/>
    </location>
</feature>
<dbReference type="Pfam" id="PF03126">
    <property type="entry name" value="Plus-3"/>
    <property type="match status" value="1"/>
</dbReference>
<reference evidence="8" key="2">
    <citation type="submission" date="2020-11" db="EMBL/GenBank/DDBJ databases">
        <authorList>
            <consortium name="DOE Joint Genome Institute"/>
            <person name="Kuo A."/>
            <person name="Miyauchi S."/>
            <person name="Kiss E."/>
            <person name="Drula E."/>
            <person name="Kohler A."/>
            <person name="Sanchez-Garcia M."/>
            <person name="Andreopoulos B."/>
            <person name="Barry K.W."/>
            <person name="Bonito G."/>
            <person name="Buee M."/>
            <person name="Carver A."/>
            <person name="Chen C."/>
            <person name="Cichocki N."/>
            <person name="Clum A."/>
            <person name="Culley D."/>
            <person name="Crous P.W."/>
            <person name="Fauchery L."/>
            <person name="Girlanda M."/>
            <person name="Hayes R."/>
            <person name="Keri Z."/>
            <person name="Labutti K."/>
            <person name="Lipzen A."/>
            <person name="Lombard V."/>
            <person name="Magnuson J."/>
            <person name="Maillard F."/>
            <person name="Morin E."/>
            <person name="Murat C."/>
            <person name="Nolan M."/>
            <person name="Ohm R."/>
            <person name="Pangilinan J."/>
            <person name="Pereira M."/>
            <person name="Perotto S."/>
            <person name="Peter M."/>
            <person name="Riley R."/>
            <person name="Sitrit Y."/>
            <person name="Stielow B."/>
            <person name="Szollosi G."/>
            <person name="Zifcakova L."/>
            <person name="Stursova M."/>
            <person name="Spatafora J.W."/>
            <person name="Tedersoo L."/>
            <person name="Vaario L.-M."/>
            <person name="Yamada A."/>
            <person name="Yan M."/>
            <person name="Wang P."/>
            <person name="Xu J."/>
            <person name="Bruns T."/>
            <person name="Baldrian P."/>
            <person name="Vilgalys R."/>
            <person name="Henrissat B."/>
            <person name="Grigoriev I.V."/>
            <person name="Hibbett D."/>
            <person name="Nagy L.G."/>
            <person name="Martin F.M."/>
        </authorList>
    </citation>
    <scope>NUCLEOTIDE SEQUENCE</scope>
    <source>
        <strain evidence="8">UH-Tt-Lm1</strain>
    </source>
</reference>
<dbReference type="SMART" id="SM00719">
    <property type="entry name" value="Plus3"/>
    <property type="match status" value="1"/>
</dbReference>
<feature type="compositionally biased region" description="Basic and acidic residues" evidence="6">
    <location>
        <begin position="186"/>
        <end position="196"/>
    </location>
</feature>
<evidence type="ECO:0000256" key="2">
    <source>
        <dbReference type="ARBA" id="ARBA00023015"/>
    </source>
</evidence>
<keyword evidence="3" id="KW-0804">Transcription</keyword>
<dbReference type="InterPro" id="IPR004343">
    <property type="entry name" value="Plus-3_dom"/>
</dbReference>
<feature type="compositionally biased region" description="Acidic residues" evidence="6">
    <location>
        <begin position="172"/>
        <end position="182"/>
    </location>
</feature>
<dbReference type="Gene3D" id="3.90.70.200">
    <property type="entry name" value="Plus-3 domain"/>
    <property type="match status" value="1"/>
</dbReference>
<gene>
    <name evidence="8" type="ORF">BJ322DRAFT_1111959</name>
</gene>
<evidence type="ECO:0000256" key="4">
    <source>
        <dbReference type="ARBA" id="ARBA00023242"/>
    </source>
</evidence>
<keyword evidence="2" id="KW-0805">Transcription regulation</keyword>
<dbReference type="GO" id="GO:0003677">
    <property type="term" value="F:DNA binding"/>
    <property type="evidence" value="ECO:0007669"/>
    <property type="project" value="InterPro"/>
</dbReference>
<feature type="coiled-coil region" evidence="5">
    <location>
        <begin position="417"/>
        <end position="453"/>
    </location>
</feature>
<evidence type="ECO:0000313" key="9">
    <source>
        <dbReference type="Proteomes" id="UP000736335"/>
    </source>
</evidence>
<dbReference type="PANTHER" id="PTHR13115:SF8">
    <property type="entry name" value="RNA POLYMERASE-ASSOCIATED PROTEIN RTF1 HOMOLOG"/>
    <property type="match status" value="1"/>
</dbReference>
<accession>A0A9P6L3Y2</accession>
<evidence type="ECO:0000259" key="7">
    <source>
        <dbReference type="PROSITE" id="PS51360"/>
    </source>
</evidence>
<sequence>MSESDGDFSDELLELAGAGDSPEKKRKKRQDFSSKSSKRRKPDADTGDEGPGSGEGQDSNPYPLEGKYVDEADRQKLLSMPEIEREGILEQRLEEMQRFQDARNLDQMVKAQKGGEAEASKMPKRSQAARGWNKEKSRKLDEYRAKRLAKGDKIKNKTNSPKRERSSSPMEMETESEEEEDGQISKFEEQEERERQLYGQPTAVNETLTCEDMCKCQITRTMLAKHYAAPWFADFCKGAWVRYCIGVDKGQSVYRICEIVGLVDAPKVYKVDEQNLNQNFILKHGDSSREWPMDRTSNSAFEAGEFERLTKAAENDKVKLPTKKELIKKAEEMTKLSTAIITESDISAMLARKQMMSSKQSAASVRIQKSRLTQARTLAFRRQDMSEVRSIDVQLAELNAANPEMEREDAATDVMAKVNERNRKANLEATRKAEQMEAERRKRERKLAAAARASNSPVPSALAALKIGTPRPMTPSLNDITPELATASSSAVPGSTDSFEASIADVEIDLGDF</sequence>
<name>A0A9P6L3Y2_9AGAM</name>
<feature type="region of interest" description="Disordered" evidence="6">
    <location>
        <begin position="1"/>
        <end position="84"/>
    </location>
</feature>
<evidence type="ECO:0000256" key="1">
    <source>
        <dbReference type="ARBA" id="ARBA00004123"/>
    </source>
</evidence>